<evidence type="ECO:0000313" key="3">
    <source>
        <dbReference type="Proteomes" id="UP000076154"/>
    </source>
</evidence>
<protein>
    <submittedName>
        <fullName evidence="2">Uncharacterized protein</fullName>
    </submittedName>
</protein>
<evidence type="ECO:0000313" key="2">
    <source>
        <dbReference type="EMBL" id="RDB19753.1"/>
    </source>
</evidence>
<organism evidence="2 3">
    <name type="scientific">Hypsizygus marmoreus</name>
    <name type="common">White beech mushroom</name>
    <name type="synonym">Agaricus marmoreus</name>
    <dbReference type="NCBI Taxonomy" id="39966"/>
    <lineage>
        <taxon>Eukaryota</taxon>
        <taxon>Fungi</taxon>
        <taxon>Dikarya</taxon>
        <taxon>Basidiomycota</taxon>
        <taxon>Agaricomycotina</taxon>
        <taxon>Agaricomycetes</taxon>
        <taxon>Agaricomycetidae</taxon>
        <taxon>Agaricales</taxon>
        <taxon>Tricholomatineae</taxon>
        <taxon>Lyophyllaceae</taxon>
        <taxon>Hypsizygus</taxon>
    </lineage>
</organism>
<dbReference type="Proteomes" id="UP000076154">
    <property type="component" value="Unassembled WGS sequence"/>
</dbReference>
<dbReference type="InParanoid" id="A0A369JJ68"/>
<reference evidence="2" key="1">
    <citation type="submission" date="2018-04" db="EMBL/GenBank/DDBJ databases">
        <title>Whole genome sequencing of Hypsizygus marmoreus.</title>
        <authorList>
            <person name="Choi I.-G."/>
            <person name="Min B."/>
            <person name="Kim J.-G."/>
            <person name="Kim S."/>
            <person name="Oh Y.-L."/>
            <person name="Kong W.-S."/>
            <person name="Park H."/>
            <person name="Jeong J."/>
            <person name="Song E.-S."/>
        </authorList>
    </citation>
    <scope>NUCLEOTIDE SEQUENCE [LARGE SCALE GENOMIC DNA]</scope>
    <source>
        <strain evidence="2">51987-8</strain>
    </source>
</reference>
<keyword evidence="3" id="KW-1185">Reference proteome</keyword>
<gene>
    <name evidence="2" type="ORF">Hypma_013222</name>
</gene>
<dbReference type="EMBL" id="LUEZ02000076">
    <property type="protein sequence ID" value="RDB19753.1"/>
    <property type="molecule type" value="Genomic_DNA"/>
</dbReference>
<proteinExistence type="predicted"/>
<evidence type="ECO:0000256" key="1">
    <source>
        <dbReference type="SAM" id="MobiDB-lite"/>
    </source>
</evidence>
<sequence length="349" mass="38281">MIAASPNPLLDPPPNPPRPSQKPLLLLLQTAHSHVNFVRRWISLISPVNNLHAMGNIWIRVPMNLMFTVGSAASGEIRTLGICRQKSICARAGAAWQVQECAPILPRSPPNPRTMPVPQWPLLRHLDRAGNPPILSHLPPSYPALHTSHLPHGLLRPALELVQGRETRMIQDHSHPLEPAAHVGSLSIDLDFLQPLRHAIPYYENTLRPPLVSLPNANAAPPMDELDDFCALYRSLRRRKIARPQTGSPSGTVTVDIRSCDFVHPLFTVGGLLYHPLQKIGVKVATTKRVASSEGHDSERTVIAAQNEETVRSCERPSSTASNGVSAREVLAFGKGSGCYSPLVELNSW</sequence>
<name>A0A369JJ68_HYPMA</name>
<comment type="caution">
    <text evidence="2">The sequence shown here is derived from an EMBL/GenBank/DDBJ whole genome shotgun (WGS) entry which is preliminary data.</text>
</comment>
<accession>A0A369JJ68</accession>
<feature type="compositionally biased region" description="Pro residues" evidence="1">
    <location>
        <begin position="9"/>
        <end position="20"/>
    </location>
</feature>
<dbReference type="AlphaFoldDB" id="A0A369JJ68"/>
<feature type="region of interest" description="Disordered" evidence="1">
    <location>
        <begin position="1"/>
        <end position="22"/>
    </location>
</feature>